<sequence length="73" mass="8426">MIALRGEIAVLSKQIERLSRHPSRNRSRRRYETDIFRKDGALDLRGKVGNDSYGEAMKKIFDPLSFWDGISSI</sequence>
<gene>
    <name evidence="1" type="ORF">NPIL_53421</name>
</gene>
<organism evidence="1 2">
    <name type="scientific">Nephila pilipes</name>
    <name type="common">Giant wood spider</name>
    <name type="synonym">Nephila maculata</name>
    <dbReference type="NCBI Taxonomy" id="299642"/>
    <lineage>
        <taxon>Eukaryota</taxon>
        <taxon>Metazoa</taxon>
        <taxon>Ecdysozoa</taxon>
        <taxon>Arthropoda</taxon>
        <taxon>Chelicerata</taxon>
        <taxon>Arachnida</taxon>
        <taxon>Araneae</taxon>
        <taxon>Araneomorphae</taxon>
        <taxon>Entelegynae</taxon>
        <taxon>Araneoidea</taxon>
        <taxon>Nephilidae</taxon>
        <taxon>Nephila</taxon>
    </lineage>
</organism>
<reference evidence="1" key="1">
    <citation type="submission" date="2020-08" db="EMBL/GenBank/DDBJ databases">
        <title>Multicomponent nature underlies the extraordinary mechanical properties of spider dragline silk.</title>
        <authorList>
            <person name="Kono N."/>
            <person name="Nakamura H."/>
            <person name="Mori M."/>
            <person name="Yoshida Y."/>
            <person name="Ohtoshi R."/>
            <person name="Malay A.D."/>
            <person name="Moran D.A.P."/>
            <person name="Tomita M."/>
            <person name="Numata K."/>
            <person name="Arakawa K."/>
        </authorList>
    </citation>
    <scope>NUCLEOTIDE SEQUENCE</scope>
</reference>
<name>A0A8X6TVV7_NEPPI</name>
<comment type="caution">
    <text evidence="1">The sequence shown here is derived from an EMBL/GenBank/DDBJ whole genome shotgun (WGS) entry which is preliminary data.</text>
</comment>
<evidence type="ECO:0000313" key="1">
    <source>
        <dbReference type="EMBL" id="GFT55689.1"/>
    </source>
</evidence>
<protein>
    <submittedName>
        <fullName evidence="1">Uncharacterized protein</fullName>
    </submittedName>
</protein>
<dbReference type="EMBL" id="BMAW01017814">
    <property type="protein sequence ID" value="GFT55689.1"/>
    <property type="molecule type" value="Genomic_DNA"/>
</dbReference>
<proteinExistence type="predicted"/>
<dbReference type="AlphaFoldDB" id="A0A8X6TVV7"/>
<accession>A0A8X6TVV7</accession>
<dbReference type="Proteomes" id="UP000887013">
    <property type="component" value="Unassembled WGS sequence"/>
</dbReference>
<keyword evidence="2" id="KW-1185">Reference proteome</keyword>
<evidence type="ECO:0000313" key="2">
    <source>
        <dbReference type="Proteomes" id="UP000887013"/>
    </source>
</evidence>